<dbReference type="SUPFAM" id="SSF53822">
    <property type="entry name" value="Periplasmic binding protein-like I"/>
    <property type="match status" value="1"/>
</dbReference>
<dbReference type="AlphaFoldDB" id="A0A0F0LV91"/>
<dbReference type="Pfam" id="PF13377">
    <property type="entry name" value="Peripla_BP_3"/>
    <property type="match status" value="1"/>
</dbReference>
<dbReference type="Gene3D" id="3.40.50.2300">
    <property type="match status" value="2"/>
</dbReference>
<evidence type="ECO:0000256" key="3">
    <source>
        <dbReference type="ARBA" id="ARBA00023163"/>
    </source>
</evidence>
<protein>
    <submittedName>
        <fullName evidence="5">HTH-type transcriptional repressor CytR</fullName>
    </submittedName>
</protein>
<gene>
    <name evidence="5" type="primary">cytR_1</name>
    <name evidence="5" type="ORF">RR49_01895</name>
</gene>
<evidence type="ECO:0000259" key="4">
    <source>
        <dbReference type="PROSITE" id="PS50932"/>
    </source>
</evidence>
<dbReference type="InterPro" id="IPR046335">
    <property type="entry name" value="LacI/GalR-like_sensor"/>
</dbReference>
<name>A0A0F0LV91_9MICO</name>
<keyword evidence="1" id="KW-0805">Transcription regulation</keyword>
<dbReference type="EMBL" id="JYIY01000075">
    <property type="protein sequence ID" value="KJL36215.1"/>
    <property type="molecule type" value="Genomic_DNA"/>
</dbReference>
<dbReference type="InterPro" id="IPR010982">
    <property type="entry name" value="Lambda_DNA-bd_dom_sf"/>
</dbReference>
<dbReference type="PROSITE" id="PS50932">
    <property type="entry name" value="HTH_LACI_2"/>
    <property type="match status" value="1"/>
</dbReference>
<reference evidence="5 6" key="1">
    <citation type="submission" date="2015-02" db="EMBL/GenBank/DDBJ databases">
        <title>Draft genome sequences of ten Microbacterium spp. with emphasis on heavy metal contaminated environments.</title>
        <authorList>
            <person name="Corretto E."/>
        </authorList>
    </citation>
    <scope>NUCLEOTIDE SEQUENCE [LARGE SCALE GENOMIC DNA]</scope>
    <source>
        <strain evidence="5 6">DSM 18659</strain>
    </source>
</reference>
<keyword evidence="6" id="KW-1185">Reference proteome</keyword>
<dbReference type="GO" id="GO:0000976">
    <property type="term" value="F:transcription cis-regulatory region binding"/>
    <property type="evidence" value="ECO:0007669"/>
    <property type="project" value="TreeGrafter"/>
</dbReference>
<dbReference type="CDD" id="cd06267">
    <property type="entry name" value="PBP1_LacI_sugar_binding-like"/>
    <property type="match status" value="1"/>
</dbReference>
<dbReference type="PANTHER" id="PTHR30146">
    <property type="entry name" value="LACI-RELATED TRANSCRIPTIONAL REPRESSOR"/>
    <property type="match status" value="1"/>
</dbReference>
<evidence type="ECO:0000256" key="1">
    <source>
        <dbReference type="ARBA" id="ARBA00023015"/>
    </source>
</evidence>
<dbReference type="Gene3D" id="1.10.260.40">
    <property type="entry name" value="lambda repressor-like DNA-binding domains"/>
    <property type="match status" value="1"/>
</dbReference>
<sequence length="332" mass="34063">MRDVKRVTMEDVAREAGVSRALVSIAYRDAAGVSAATRARILAIGERLGYAPDQVAARLAGVGGRTVGVFIQDLHNDVFADVFDGVRAVVEPARKSLVMAVGTLDGRGDAAALDTLRRSRVDVIVGVGLQLPDVAVQAVSRHVPVVAVARDIPSVDAVITDNEAGARAAVEHLAGLGHRRIAFLANPPGDGYGGRGSGYAAAMRAAGLAPRVASSSYLRAQAAIDAAALLDGPEPPTAIFAHNDQAAFGVLDAAHDRGLVPGVDVSVVGYDNSSMSRAPGTALTTVDLHGAELGRAAAELAAERVSRPDAERLTRTSAPTLIVRGTTGPAPS</sequence>
<feature type="domain" description="HTH lacI-type" evidence="4">
    <location>
        <begin position="7"/>
        <end position="61"/>
    </location>
</feature>
<dbReference type="SUPFAM" id="SSF47413">
    <property type="entry name" value="lambda repressor-like DNA-binding domains"/>
    <property type="match status" value="1"/>
</dbReference>
<dbReference type="Pfam" id="PF00356">
    <property type="entry name" value="LacI"/>
    <property type="match status" value="1"/>
</dbReference>
<dbReference type="PANTHER" id="PTHR30146:SF109">
    <property type="entry name" value="HTH-TYPE TRANSCRIPTIONAL REGULATOR GALS"/>
    <property type="match status" value="1"/>
</dbReference>
<dbReference type="PATRIC" id="fig|400772.4.peg.1911"/>
<evidence type="ECO:0000313" key="6">
    <source>
        <dbReference type="Proteomes" id="UP000033451"/>
    </source>
</evidence>
<dbReference type="STRING" id="400772.RR49_01895"/>
<evidence type="ECO:0000256" key="2">
    <source>
        <dbReference type="ARBA" id="ARBA00023125"/>
    </source>
</evidence>
<evidence type="ECO:0000313" key="5">
    <source>
        <dbReference type="EMBL" id="KJL36215.1"/>
    </source>
</evidence>
<proteinExistence type="predicted"/>
<dbReference type="CDD" id="cd01392">
    <property type="entry name" value="HTH_LacI"/>
    <property type="match status" value="1"/>
</dbReference>
<dbReference type="InterPro" id="IPR000843">
    <property type="entry name" value="HTH_LacI"/>
</dbReference>
<dbReference type="Proteomes" id="UP000033451">
    <property type="component" value="Unassembled WGS sequence"/>
</dbReference>
<keyword evidence="2" id="KW-0238">DNA-binding</keyword>
<comment type="caution">
    <text evidence="5">The sequence shown here is derived from an EMBL/GenBank/DDBJ whole genome shotgun (WGS) entry which is preliminary data.</text>
</comment>
<organism evidence="5 6">
    <name type="scientific">Microbacterium ginsengisoli</name>
    <dbReference type="NCBI Taxonomy" id="400772"/>
    <lineage>
        <taxon>Bacteria</taxon>
        <taxon>Bacillati</taxon>
        <taxon>Actinomycetota</taxon>
        <taxon>Actinomycetes</taxon>
        <taxon>Micrococcales</taxon>
        <taxon>Microbacteriaceae</taxon>
        <taxon>Microbacterium</taxon>
    </lineage>
</organism>
<dbReference type="InterPro" id="IPR028082">
    <property type="entry name" value="Peripla_BP_I"/>
</dbReference>
<dbReference type="SMART" id="SM00354">
    <property type="entry name" value="HTH_LACI"/>
    <property type="match status" value="1"/>
</dbReference>
<keyword evidence="3" id="KW-0804">Transcription</keyword>
<dbReference type="GO" id="GO:0003700">
    <property type="term" value="F:DNA-binding transcription factor activity"/>
    <property type="evidence" value="ECO:0007669"/>
    <property type="project" value="TreeGrafter"/>
</dbReference>
<accession>A0A0F0LV91</accession>